<dbReference type="HOGENOM" id="CLU_177501_3_0_5"/>
<dbReference type="eggNOG" id="COG2161">
    <property type="taxonomic scope" value="Bacteria"/>
</dbReference>
<comment type="similarity">
    <text evidence="1 2">Belongs to the phD/YefM antitoxin family.</text>
</comment>
<dbReference type="PANTHER" id="PTHR33713">
    <property type="entry name" value="ANTITOXIN YAFN-RELATED"/>
    <property type="match status" value="1"/>
</dbReference>
<dbReference type="Proteomes" id="UP000002417">
    <property type="component" value="Chromosome"/>
</dbReference>
<dbReference type="Pfam" id="PF02604">
    <property type="entry name" value="PhdYeFM_antitox"/>
    <property type="match status" value="1"/>
</dbReference>
<evidence type="ECO:0000313" key="4">
    <source>
        <dbReference type="Proteomes" id="UP000002417"/>
    </source>
</evidence>
<evidence type="ECO:0000256" key="2">
    <source>
        <dbReference type="RuleBase" id="RU362080"/>
    </source>
</evidence>
<proteinExistence type="inferred from homology"/>
<evidence type="ECO:0000256" key="1">
    <source>
        <dbReference type="ARBA" id="ARBA00009981"/>
    </source>
</evidence>
<dbReference type="PANTHER" id="PTHR33713:SF6">
    <property type="entry name" value="ANTITOXIN YEFM"/>
    <property type="match status" value="1"/>
</dbReference>
<dbReference type="STRING" id="78245.Xaut_0546"/>
<dbReference type="EMBL" id="CP000781">
    <property type="protein sequence ID" value="ABS65802.1"/>
    <property type="molecule type" value="Genomic_DNA"/>
</dbReference>
<dbReference type="KEGG" id="xau:Xaut_0546"/>
<dbReference type="OrthoDB" id="165038at2"/>
<organism evidence="3 4">
    <name type="scientific">Xanthobacter autotrophicus (strain ATCC BAA-1158 / Py2)</name>
    <dbReference type="NCBI Taxonomy" id="78245"/>
    <lineage>
        <taxon>Bacteria</taxon>
        <taxon>Pseudomonadati</taxon>
        <taxon>Pseudomonadota</taxon>
        <taxon>Alphaproteobacteria</taxon>
        <taxon>Hyphomicrobiales</taxon>
        <taxon>Xanthobacteraceae</taxon>
        <taxon>Xanthobacter</taxon>
    </lineage>
</organism>
<gene>
    <name evidence="3" type="ordered locus">Xaut_0546</name>
</gene>
<dbReference type="PhylomeDB" id="A7ICQ9"/>
<dbReference type="Gene3D" id="3.40.1620.10">
    <property type="entry name" value="YefM-like domain"/>
    <property type="match status" value="1"/>
</dbReference>
<dbReference type="SUPFAM" id="SSF143120">
    <property type="entry name" value="YefM-like"/>
    <property type="match status" value="1"/>
</dbReference>
<evidence type="ECO:0000313" key="3">
    <source>
        <dbReference type="EMBL" id="ABS65802.1"/>
    </source>
</evidence>
<dbReference type="AlphaFoldDB" id="A7ICQ9"/>
<name>A7ICQ9_XANP2</name>
<dbReference type="NCBIfam" id="TIGR01552">
    <property type="entry name" value="phd_fam"/>
    <property type="match status" value="1"/>
</dbReference>
<dbReference type="InterPro" id="IPR051405">
    <property type="entry name" value="phD/YefM_antitoxin"/>
</dbReference>
<sequence>MKSLSAREAKNEFGRLIDLARAEPVTIEKHGRPVVVVMSVEEYERLTVADSARQAHGEPGKGVASESD</sequence>
<reference evidence="3 4" key="1">
    <citation type="submission" date="2007-07" db="EMBL/GenBank/DDBJ databases">
        <title>Complete sequence of chromosome of Xanthobacter autotrophicus Py2.</title>
        <authorList>
            <consortium name="US DOE Joint Genome Institute"/>
            <person name="Copeland A."/>
            <person name="Lucas S."/>
            <person name="Lapidus A."/>
            <person name="Barry K."/>
            <person name="Glavina del Rio T."/>
            <person name="Hammon N."/>
            <person name="Israni S."/>
            <person name="Dalin E."/>
            <person name="Tice H."/>
            <person name="Pitluck S."/>
            <person name="Sims D."/>
            <person name="Brettin T."/>
            <person name="Bruce D."/>
            <person name="Detter J.C."/>
            <person name="Han C."/>
            <person name="Tapia R."/>
            <person name="Brainard J."/>
            <person name="Schmutz J."/>
            <person name="Larimer F."/>
            <person name="Land M."/>
            <person name="Hauser L."/>
            <person name="Kyrpides N."/>
            <person name="Kim E."/>
            <person name="Ensigns S.A."/>
            <person name="Richardson P."/>
        </authorList>
    </citation>
    <scope>NUCLEOTIDE SEQUENCE [LARGE SCALE GENOMIC DNA]</scope>
    <source>
        <strain evidence="4">ATCC BAA-1158 / Py2</strain>
    </source>
</reference>
<comment type="function">
    <text evidence="2">Antitoxin component of a type II toxin-antitoxin (TA) system.</text>
</comment>
<protein>
    <recommendedName>
        <fullName evidence="2">Antitoxin</fullName>
    </recommendedName>
</protein>
<dbReference type="InterPro" id="IPR036165">
    <property type="entry name" value="YefM-like_sf"/>
</dbReference>
<accession>A7ICQ9</accession>
<keyword evidence="4" id="KW-1185">Reference proteome</keyword>
<dbReference type="InterPro" id="IPR006442">
    <property type="entry name" value="Antitoxin_Phd/YefM"/>
</dbReference>